<evidence type="ECO:0000313" key="2">
    <source>
        <dbReference type="EMBL" id="KAJ7314616.1"/>
    </source>
</evidence>
<gene>
    <name evidence="2" type="ORF">DFH08DRAFT_1041219</name>
</gene>
<dbReference type="AlphaFoldDB" id="A0AAD6ZAG6"/>
<feature type="compositionally biased region" description="Acidic residues" evidence="1">
    <location>
        <begin position="403"/>
        <end position="412"/>
    </location>
</feature>
<dbReference type="Proteomes" id="UP001218218">
    <property type="component" value="Unassembled WGS sequence"/>
</dbReference>
<dbReference type="EMBL" id="JARIHO010000066">
    <property type="protein sequence ID" value="KAJ7314616.1"/>
    <property type="molecule type" value="Genomic_DNA"/>
</dbReference>
<protein>
    <submittedName>
        <fullName evidence="2">Uncharacterized protein</fullName>
    </submittedName>
</protein>
<keyword evidence="3" id="KW-1185">Reference proteome</keyword>
<dbReference type="InterPro" id="IPR053221">
    <property type="entry name" value="Burnettramic_acid_biosynth"/>
</dbReference>
<name>A0AAD6ZAG6_9AGAR</name>
<reference evidence="2" key="1">
    <citation type="submission" date="2023-03" db="EMBL/GenBank/DDBJ databases">
        <title>Massive genome expansion in bonnet fungi (Mycena s.s.) driven by repeated elements and novel gene families across ecological guilds.</title>
        <authorList>
            <consortium name="Lawrence Berkeley National Laboratory"/>
            <person name="Harder C.B."/>
            <person name="Miyauchi S."/>
            <person name="Viragh M."/>
            <person name="Kuo A."/>
            <person name="Thoen E."/>
            <person name="Andreopoulos B."/>
            <person name="Lu D."/>
            <person name="Skrede I."/>
            <person name="Drula E."/>
            <person name="Henrissat B."/>
            <person name="Morin E."/>
            <person name="Kohler A."/>
            <person name="Barry K."/>
            <person name="LaButti K."/>
            <person name="Morin E."/>
            <person name="Salamov A."/>
            <person name="Lipzen A."/>
            <person name="Mereny Z."/>
            <person name="Hegedus B."/>
            <person name="Baldrian P."/>
            <person name="Stursova M."/>
            <person name="Weitz H."/>
            <person name="Taylor A."/>
            <person name="Grigoriev I.V."/>
            <person name="Nagy L.G."/>
            <person name="Martin F."/>
            <person name="Kauserud H."/>
        </authorList>
    </citation>
    <scope>NUCLEOTIDE SEQUENCE</scope>
    <source>
        <strain evidence="2">CBHHK002</strain>
    </source>
</reference>
<comment type="caution">
    <text evidence="2">The sequence shown here is derived from an EMBL/GenBank/DDBJ whole genome shotgun (WGS) entry which is preliminary data.</text>
</comment>
<accession>A0AAD6ZAG6</accession>
<organism evidence="2 3">
    <name type="scientific">Mycena albidolilacea</name>
    <dbReference type="NCBI Taxonomy" id="1033008"/>
    <lineage>
        <taxon>Eukaryota</taxon>
        <taxon>Fungi</taxon>
        <taxon>Dikarya</taxon>
        <taxon>Basidiomycota</taxon>
        <taxon>Agaricomycotina</taxon>
        <taxon>Agaricomycetes</taxon>
        <taxon>Agaricomycetidae</taxon>
        <taxon>Agaricales</taxon>
        <taxon>Marasmiineae</taxon>
        <taxon>Mycenaceae</taxon>
        <taxon>Mycena</taxon>
    </lineage>
</organism>
<proteinExistence type="predicted"/>
<feature type="region of interest" description="Disordered" evidence="1">
    <location>
        <begin position="230"/>
        <end position="272"/>
    </location>
</feature>
<feature type="region of interest" description="Disordered" evidence="1">
    <location>
        <begin position="394"/>
        <end position="426"/>
    </location>
</feature>
<evidence type="ECO:0000256" key="1">
    <source>
        <dbReference type="SAM" id="MobiDB-lite"/>
    </source>
</evidence>
<evidence type="ECO:0000313" key="3">
    <source>
        <dbReference type="Proteomes" id="UP001218218"/>
    </source>
</evidence>
<dbReference type="PANTHER" id="PTHR38887">
    <property type="entry name" value="CHROMOSOME 21, WHOLE GENOME SHOTGUN SEQUENCE"/>
    <property type="match status" value="1"/>
</dbReference>
<dbReference type="PANTHER" id="PTHR38887:SF1">
    <property type="entry name" value="RAS MODIFICATION PROTEIN ERF4"/>
    <property type="match status" value="1"/>
</dbReference>
<sequence>IPRPICIPQIAPSFDAPFARGYNAVLGSSVGISQDELLTFIDGLNLAMTSSPPLRVVDMAGDSHFSSGLSPNEWAMIGGNVLQAAAEAGTRVLNKTLTDRYLRAANRRLRPKGLSVRICTTAAMQHLVMRTPSGAGPSRVHRVGRTASIGEVGDGHRMPPATQRRLAALEGYALPLDFDVPPPAKTRGILEKMGSWSVAYEARQTRKRENKAEKRRRKLAHVEEQLRRLGVTPETSPALGSLSEYPGPSRHGGHPGHGTPRGYEVQQPCDGSYGSHPQPMGYGEIIAMSRRERKELNSAALCARKRQRGPGFLDRIIGPDESKLERKVADADLREYWASDKVLWIVIMNAEMGECFSETWFVYSLFADKEIEGTEQADSMNNEEHIDARMWREQMMKERDALNEEEDSDSDNEGAYGHLGGDYKHK</sequence>
<feature type="non-terminal residue" evidence="2">
    <location>
        <position position="426"/>
    </location>
</feature>